<keyword evidence="9" id="KW-1185">Reference proteome</keyword>
<dbReference type="PROSITE" id="PS50097">
    <property type="entry name" value="BTB"/>
    <property type="match status" value="1"/>
</dbReference>
<keyword evidence="2" id="KW-0221">Differentiation</keyword>
<dbReference type="GO" id="GO:0008406">
    <property type="term" value="P:gonad development"/>
    <property type="evidence" value="ECO:0007669"/>
    <property type="project" value="UniProtKB-ARBA"/>
</dbReference>
<dbReference type="InterPro" id="IPR051095">
    <property type="entry name" value="Dros_DevTransReg"/>
</dbReference>
<organism evidence="8 9">
    <name type="scientific">Tigriopus californicus</name>
    <name type="common">Marine copepod</name>
    <dbReference type="NCBI Taxonomy" id="6832"/>
    <lineage>
        <taxon>Eukaryota</taxon>
        <taxon>Metazoa</taxon>
        <taxon>Ecdysozoa</taxon>
        <taxon>Arthropoda</taxon>
        <taxon>Crustacea</taxon>
        <taxon>Multicrustacea</taxon>
        <taxon>Hexanauplia</taxon>
        <taxon>Copepoda</taxon>
        <taxon>Harpacticoida</taxon>
        <taxon>Harpacticidae</taxon>
        <taxon>Tigriopus</taxon>
    </lineage>
</organism>
<comment type="caution">
    <text evidence="8">The sequence shown here is derived from an EMBL/GenBank/DDBJ whole genome shotgun (WGS) entry which is preliminary data.</text>
</comment>
<keyword evidence="1" id="KW-0217">Developmental protein</keyword>
<dbReference type="AlphaFoldDB" id="A0A553PB24"/>
<evidence type="ECO:0000256" key="6">
    <source>
        <dbReference type="SAM" id="MobiDB-lite"/>
    </source>
</evidence>
<feature type="region of interest" description="Disordered" evidence="6">
    <location>
        <begin position="1"/>
        <end position="35"/>
    </location>
</feature>
<dbReference type="InterPro" id="IPR011333">
    <property type="entry name" value="SKP1/BTB/POZ_sf"/>
</dbReference>
<dbReference type="Proteomes" id="UP000318571">
    <property type="component" value="Chromosome 2"/>
</dbReference>
<dbReference type="GO" id="GO:0016199">
    <property type="term" value="P:axon midline choice point recognition"/>
    <property type="evidence" value="ECO:0007669"/>
    <property type="project" value="UniProtKB-ARBA"/>
</dbReference>
<dbReference type="GO" id="GO:0045467">
    <property type="term" value="P:R7 cell development"/>
    <property type="evidence" value="ECO:0007669"/>
    <property type="project" value="UniProtKB-ARBA"/>
</dbReference>
<feature type="compositionally biased region" description="Basic and acidic residues" evidence="6">
    <location>
        <begin position="225"/>
        <end position="236"/>
    </location>
</feature>
<dbReference type="GO" id="GO:0005634">
    <property type="term" value="C:nucleus"/>
    <property type="evidence" value="ECO:0007669"/>
    <property type="project" value="TreeGrafter"/>
</dbReference>
<gene>
    <name evidence="8" type="ORF">TCAL_04513</name>
</gene>
<dbReference type="GO" id="GO:0035167">
    <property type="term" value="P:larval lymph gland hemopoiesis"/>
    <property type="evidence" value="ECO:0007669"/>
    <property type="project" value="UniProtKB-ARBA"/>
</dbReference>
<dbReference type="PANTHER" id="PTHR23110">
    <property type="entry name" value="BTB DOMAIN TRANSCRIPTION FACTOR"/>
    <property type="match status" value="1"/>
</dbReference>
<evidence type="ECO:0000313" key="8">
    <source>
        <dbReference type="EMBL" id="TRY74886.1"/>
    </source>
</evidence>
<sequence length="333" mass="38391">MDSAPIKKNPTNDEREEEEEEGEEEEETKGKSKTMDHKGYTPFLVVMEEEYMLKWRDYQSNFFSLAEELYLNEFLTDVTLCCKNQYFEAHRLVLSVCSPYFHSLFTQAYHSHPLKHPIIFLKDVKPLEMERLLQFIYYGEKRKRRHSYFQNTIASPPPLENKDIPAPHHPTSHYSIPLVREQKQEKSLNLSTKRSPNRDEEPDSKPNSISGMDPLDEQQSRVISLKREDEHCRLNDGEEEERGVSPPPSQYESVTIIPDLQSTSANALYRASSNSNRPAATPRILPPNEPRKSGTCYFCKKAFMKNKQLMNHVCPKKPKAVNPGSTSPVTGGK</sequence>
<evidence type="ECO:0000256" key="1">
    <source>
        <dbReference type="ARBA" id="ARBA00022473"/>
    </source>
</evidence>
<accession>A0A553PB24</accession>
<dbReference type="GO" id="GO:0006357">
    <property type="term" value="P:regulation of transcription by RNA polymerase II"/>
    <property type="evidence" value="ECO:0007669"/>
    <property type="project" value="TreeGrafter"/>
</dbReference>
<keyword evidence="4" id="KW-0539">Nucleus</keyword>
<dbReference type="EMBL" id="VCGU01000005">
    <property type="protein sequence ID" value="TRY74886.1"/>
    <property type="molecule type" value="Genomic_DNA"/>
</dbReference>
<dbReference type="Pfam" id="PF00651">
    <property type="entry name" value="BTB"/>
    <property type="match status" value="1"/>
</dbReference>
<protein>
    <recommendedName>
        <fullName evidence="7">BTB domain-containing protein</fullName>
    </recommendedName>
</protein>
<dbReference type="PANTHER" id="PTHR23110:SF111">
    <property type="entry name" value="LONGITUDINALS LACKING PROTEIN, ISOFORMS F_I_K_T"/>
    <property type="match status" value="1"/>
</dbReference>
<reference evidence="8 9" key="1">
    <citation type="journal article" date="2018" name="Nat. Ecol. Evol.">
        <title>Genomic signatures of mitonuclear coevolution across populations of Tigriopus californicus.</title>
        <authorList>
            <person name="Barreto F.S."/>
            <person name="Watson E.T."/>
            <person name="Lima T.G."/>
            <person name="Willett C.S."/>
            <person name="Edmands S."/>
            <person name="Li W."/>
            <person name="Burton R.S."/>
        </authorList>
    </citation>
    <scope>NUCLEOTIDE SEQUENCE [LARGE SCALE GENOMIC DNA]</scope>
    <source>
        <strain evidence="8 9">San Diego</strain>
    </source>
</reference>
<keyword evidence="3" id="KW-0524">Neurogenesis</keyword>
<feature type="domain" description="BTB" evidence="7">
    <location>
        <begin position="76"/>
        <end position="145"/>
    </location>
</feature>
<evidence type="ECO:0000259" key="7">
    <source>
        <dbReference type="PROSITE" id="PS50097"/>
    </source>
</evidence>
<evidence type="ECO:0000256" key="3">
    <source>
        <dbReference type="ARBA" id="ARBA00022902"/>
    </source>
</evidence>
<evidence type="ECO:0000256" key="4">
    <source>
        <dbReference type="ARBA" id="ARBA00023242"/>
    </source>
</evidence>
<dbReference type="SMART" id="SM00225">
    <property type="entry name" value="BTB"/>
    <property type="match status" value="1"/>
</dbReference>
<proteinExistence type="predicted"/>
<dbReference type="GO" id="GO:0045476">
    <property type="term" value="P:nurse cell apoptotic process"/>
    <property type="evidence" value="ECO:0007669"/>
    <property type="project" value="UniProtKB-ARBA"/>
</dbReference>
<dbReference type="SUPFAM" id="SSF54695">
    <property type="entry name" value="POZ domain"/>
    <property type="match status" value="1"/>
</dbReference>
<evidence type="ECO:0000256" key="2">
    <source>
        <dbReference type="ARBA" id="ARBA00022782"/>
    </source>
</evidence>
<feature type="region of interest" description="Disordered" evidence="6">
    <location>
        <begin position="152"/>
        <end position="252"/>
    </location>
</feature>
<dbReference type="GO" id="GO:0048813">
    <property type="term" value="P:dendrite morphogenesis"/>
    <property type="evidence" value="ECO:0007669"/>
    <property type="project" value="UniProtKB-ARBA"/>
</dbReference>
<dbReference type="OMA" id="LMNHVCP"/>
<feature type="compositionally biased region" description="Acidic residues" evidence="6">
    <location>
        <begin position="14"/>
        <end position="27"/>
    </location>
</feature>
<dbReference type="GO" id="GO:0007464">
    <property type="term" value="P:R3/R4 cell fate commitment"/>
    <property type="evidence" value="ECO:0007669"/>
    <property type="project" value="UniProtKB-ARBA"/>
</dbReference>
<dbReference type="Gene3D" id="3.30.710.10">
    <property type="entry name" value="Potassium Channel Kv1.1, Chain A"/>
    <property type="match status" value="1"/>
</dbReference>
<dbReference type="GO" id="GO:0007526">
    <property type="term" value="P:larval somatic muscle development"/>
    <property type="evidence" value="ECO:0007669"/>
    <property type="project" value="UniProtKB-ARBA"/>
</dbReference>
<dbReference type="InterPro" id="IPR000210">
    <property type="entry name" value="BTB/POZ_dom"/>
</dbReference>
<comment type="function">
    <text evidence="5">Putative transcription factor required for axon growth and guidance in the central and peripheral nervous systems. Repels CNS axons away from the midline by promoting the expression of the midline repellent sli and its receptor robo.</text>
</comment>
<evidence type="ECO:0000256" key="5">
    <source>
        <dbReference type="ARBA" id="ARBA00037382"/>
    </source>
</evidence>
<evidence type="ECO:0000313" key="9">
    <source>
        <dbReference type="Proteomes" id="UP000318571"/>
    </source>
</evidence>
<name>A0A553PB24_TIGCA</name>
<feature type="region of interest" description="Disordered" evidence="6">
    <location>
        <begin position="272"/>
        <end position="291"/>
    </location>
</feature>